<name>A0AAV5QWE2_9ASCO</name>
<feature type="compositionally biased region" description="Low complexity" evidence="9">
    <location>
        <begin position="48"/>
        <end position="64"/>
    </location>
</feature>
<evidence type="ECO:0000256" key="6">
    <source>
        <dbReference type="ARBA" id="ARBA00061069"/>
    </source>
</evidence>
<comment type="function">
    <text evidence="5">Heterogeneous nuclear ribonucleoprotein (hnRNP)-protein binding the poly(A) tail of mRNA and probably involved in some steps of pre-mRNA maturation.</text>
</comment>
<evidence type="ECO:0000313" key="11">
    <source>
        <dbReference type="EMBL" id="GMM38864.1"/>
    </source>
</evidence>
<comment type="subcellular location">
    <subcellularLocation>
        <location evidence="1">Nucleus</location>
    </subcellularLocation>
</comment>
<dbReference type="GO" id="GO:0003729">
    <property type="term" value="F:mRNA binding"/>
    <property type="evidence" value="ECO:0007669"/>
    <property type="project" value="InterPro"/>
</dbReference>
<reference evidence="11 12" key="1">
    <citation type="journal article" date="2023" name="Elife">
        <title>Identification of key yeast species and microbe-microbe interactions impacting larval growth of Drosophila in the wild.</title>
        <authorList>
            <person name="Mure A."/>
            <person name="Sugiura Y."/>
            <person name="Maeda R."/>
            <person name="Honda K."/>
            <person name="Sakurai N."/>
            <person name="Takahashi Y."/>
            <person name="Watada M."/>
            <person name="Katoh T."/>
            <person name="Gotoh A."/>
            <person name="Gotoh Y."/>
            <person name="Taniguchi I."/>
            <person name="Nakamura K."/>
            <person name="Hayashi T."/>
            <person name="Katayama T."/>
            <person name="Uemura T."/>
            <person name="Hattori Y."/>
        </authorList>
    </citation>
    <scope>NUCLEOTIDE SEQUENCE [LARGE SCALE GENOMIC DNA]</scope>
    <source>
        <strain evidence="11 12">SC-9</strain>
    </source>
</reference>
<evidence type="ECO:0000256" key="8">
    <source>
        <dbReference type="PROSITE-ProRule" id="PRU00176"/>
    </source>
</evidence>
<accession>A0AAV5QWE2</accession>
<dbReference type="CDD" id="cd12611">
    <property type="entry name" value="RRM1_NGR1_NAM8_like"/>
    <property type="match status" value="1"/>
</dbReference>
<comment type="caution">
    <text evidence="11">The sequence shown here is derived from an EMBL/GenBank/DDBJ whole genome shotgun (WGS) entry which is preliminary data.</text>
</comment>
<dbReference type="Pfam" id="PF00076">
    <property type="entry name" value="RRM_1"/>
    <property type="match status" value="2"/>
</dbReference>
<evidence type="ECO:0000256" key="9">
    <source>
        <dbReference type="SAM" id="MobiDB-lite"/>
    </source>
</evidence>
<dbReference type="PROSITE" id="PS50102">
    <property type="entry name" value="RRM"/>
    <property type="match status" value="3"/>
</dbReference>
<dbReference type="Gene3D" id="3.30.70.330">
    <property type="match status" value="3"/>
</dbReference>
<dbReference type="FunFam" id="3.30.70.330:FF:000144">
    <property type="entry name" value="Polyadenylate-binding protein RBP47B"/>
    <property type="match status" value="1"/>
</dbReference>
<feature type="domain" description="RRM" evidence="10">
    <location>
        <begin position="183"/>
        <end position="262"/>
    </location>
</feature>
<dbReference type="GeneID" id="90076852"/>
<dbReference type="Proteomes" id="UP001360560">
    <property type="component" value="Unassembled WGS sequence"/>
</dbReference>
<dbReference type="SMART" id="SM00360">
    <property type="entry name" value="RRM"/>
    <property type="match status" value="3"/>
</dbReference>
<dbReference type="InterPro" id="IPR035979">
    <property type="entry name" value="RBD_domain_sf"/>
</dbReference>
<keyword evidence="2" id="KW-0677">Repeat</keyword>
<dbReference type="FunFam" id="3.30.70.330:FF:000065">
    <property type="entry name" value="mRNA binding post-transcriptional regulator"/>
    <property type="match status" value="1"/>
</dbReference>
<comment type="subunit">
    <text evidence="7">Interacts with the poly(A) tail of mRNA in nucleus.</text>
</comment>
<gene>
    <name evidence="11" type="ORF">DASC09_062030</name>
</gene>
<dbReference type="EMBL" id="BTFZ01000020">
    <property type="protein sequence ID" value="GMM38864.1"/>
    <property type="molecule type" value="Genomic_DNA"/>
</dbReference>
<evidence type="ECO:0000259" key="10">
    <source>
        <dbReference type="PROSITE" id="PS50102"/>
    </source>
</evidence>
<evidence type="ECO:0000256" key="2">
    <source>
        <dbReference type="ARBA" id="ARBA00022737"/>
    </source>
</evidence>
<dbReference type="InterPro" id="IPR003954">
    <property type="entry name" value="RRM_euk-type"/>
</dbReference>
<evidence type="ECO:0000313" key="12">
    <source>
        <dbReference type="Proteomes" id="UP001360560"/>
    </source>
</evidence>
<dbReference type="RefSeq" id="XP_064855859.1">
    <property type="nucleotide sequence ID" value="XM_064999787.1"/>
</dbReference>
<feature type="domain" description="RRM" evidence="10">
    <location>
        <begin position="307"/>
        <end position="379"/>
    </location>
</feature>
<evidence type="ECO:0000256" key="3">
    <source>
        <dbReference type="ARBA" id="ARBA00022884"/>
    </source>
</evidence>
<keyword evidence="4" id="KW-0539">Nucleus</keyword>
<keyword evidence="3 8" id="KW-0694">RNA-binding</keyword>
<dbReference type="InterPro" id="IPR000504">
    <property type="entry name" value="RRM_dom"/>
</dbReference>
<dbReference type="InterPro" id="IPR050825">
    <property type="entry name" value="RBM42_RBP45_47-like"/>
</dbReference>
<keyword evidence="12" id="KW-1185">Reference proteome</keyword>
<protein>
    <submittedName>
        <fullName evidence="11">Nam8 protein</fullName>
    </submittedName>
</protein>
<evidence type="ECO:0000256" key="4">
    <source>
        <dbReference type="ARBA" id="ARBA00023242"/>
    </source>
</evidence>
<sequence length="560" mass="60547">MSNFNFASQQAFTQIDNSSSSLGMPQQSHSPVQQQFVNNPSAILATPQQQQQIHSSPSSQQQQQSKEKSQLWMGELDPWWDESTIRSIWSSLGENVINVKLIKEKSMDPNASATSNNAGYCFVDFGSYLNASKAIMKNGLLIPGTNKVLKLNWASGSNNFVYNSNNNPLTPSNNSMNGNMNESSIFVGDLANDVKEHDLFELFKSRYPSVTNAKIMMDPVTGTSRGYGFIRFANDQDQQRALIEMNGIVVNGRPLRVSTAVPKNSVNNSSNPVSATPLFSNSPSRPIAPQTSQFQPPLNQYTDPNNTTVFVGGLSNGVSEQQLRSFFQSFGDIIYVKVLNNKGCGFVQYVLRSSAENAIQQMQGYPIGNSRIRLSWGRSSVQNNQNQQKYLQQLAAPNLYTQFNSELGNLNSTISTATNLTATPASTTNFQSSPSPTGISSNISILGSVPMNSTLFPTQTLTPQQQQQAQGLSNGTGLAAPVPTGISNPNTFNLSSTLGAPSIVNSNSVGNVPTNGINTGSMLANIDGSTDQLRLNTLLNAARDGRLDRVEASSGGFIYA</sequence>
<dbReference type="PANTHER" id="PTHR47640:SF10">
    <property type="entry name" value="TRNA SELENOCYSTEINE 1-ASSOCIATED PROTEIN 1-RELATED"/>
    <property type="match status" value="1"/>
</dbReference>
<dbReference type="InterPro" id="IPR012677">
    <property type="entry name" value="Nucleotide-bd_a/b_plait_sf"/>
</dbReference>
<proteinExistence type="inferred from homology"/>
<dbReference type="GO" id="GO:0005829">
    <property type="term" value="C:cytosol"/>
    <property type="evidence" value="ECO:0007669"/>
    <property type="project" value="TreeGrafter"/>
</dbReference>
<dbReference type="SMART" id="SM00361">
    <property type="entry name" value="RRM_1"/>
    <property type="match status" value="1"/>
</dbReference>
<evidence type="ECO:0000256" key="1">
    <source>
        <dbReference type="ARBA" id="ARBA00004123"/>
    </source>
</evidence>
<feature type="domain" description="RRM" evidence="10">
    <location>
        <begin position="69"/>
        <end position="156"/>
    </location>
</feature>
<comment type="similarity">
    <text evidence="6">Belongs to the polyadenylate-binding RBP47 family.</text>
</comment>
<evidence type="ECO:0000256" key="7">
    <source>
        <dbReference type="ARBA" id="ARBA00063471"/>
    </source>
</evidence>
<feature type="region of interest" description="Disordered" evidence="9">
    <location>
        <begin position="17"/>
        <end position="71"/>
    </location>
</feature>
<dbReference type="PANTHER" id="PTHR47640">
    <property type="entry name" value="TRNA SELENOCYSTEINE 1-ASSOCIATED PROTEIN 1-RELATED-RELATED"/>
    <property type="match status" value="1"/>
</dbReference>
<dbReference type="CDD" id="cd12345">
    <property type="entry name" value="RRM2_SECp43_like"/>
    <property type="match status" value="1"/>
</dbReference>
<dbReference type="AlphaFoldDB" id="A0AAV5QWE2"/>
<evidence type="ECO:0000256" key="5">
    <source>
        <dbReference type="ARBA" id="ARBA00057395"/>
    </source>
</evidence>
<dbReference type="GO" id="GO:0005634">
    <property type="term" value="C:nucleus"/>
    <property type="evidence" value="ECO:0007669"/>
    <property type="project" value="UniProtKB-SubCell"/>
</dbReference>
<organism evidence="11 12">
    <name type="scientific">Saccharomycopsis crataegensis</name>
    <dbReference type="NCBI Taxonomy" id="43959"/>
    <lineage>
        <taxon>Eukaryota</taxon>
        <taxon>Fungi</taxon>
        <taxon>Dikarya</taxon>
        <taxon>Ascomycota</taxon>
        <taxon>Saccharomycotina</taxon>
        <taxon>Saccharomycetes</taxon>
        <taxon>Saccharomycopsidaceae</taxon>
        <taxon>Saccharomycopsis</taxon>
    </lineage>
</organism>
<dbReference type="SUPFAM" id="SSF54928">
    <property type="entry name" value="RNA-binding domain, RBD"/>
    <property type="match status" value="3"/>
</dbReference>
<feature type="compositionally biased region" description="Polar residues" evidence="9">
    <location>
        <begin position="17"/>
        <end position="41"/>
    </location>
</feature>